<comment type="caution">
    <text evidence="6">The sequence shown here is derived from an EMBL/GenBank/DDBJ whole genome shotgun (WGS) entry which is preliminary data.</text>
</comment>
<dbReference type="Pfam" id="PF02535">
    <property type="entry name" value="Zip"/>
    <property type="match status" value="2"/>
</dbReference>
<gene>
    <name evidence="6" type="ORF">RIF29_02009</name>
</gene>
<dbReference type="EMBL" id="JAYWIO010000001">
    <property type="protein sequence ID" value="KAK7288548.1"/>
    <property type="molecule type" value="Genomic_DNA"/>
</dbReference>
<keyword evidence="2 5" id="KW-0812">Transmembrane</keyword>
<keyword evidence="7" id="KW-1185">Reference proteome</keyword>
<dbReference type="Proteomes" id="UP001372338">
    <property type="component" value="Unassembled WGS sequence"/>
</dbReference>
<feature type="transmembrane region" description="Helical" evidence="5">
    <location>
        <begin position="214"/>
        <end position="235"/>
    </location>
</feature>
<sequence length="276" mass="29966">MRSCHMKLQDTKQHLSNPALVVGSSLGDTILLIIALCAHSVFEGLAIGVTETKEDAWKALWTICLHKIFAAIAMVAKIFSGLIYMECVYADKFNELDATGGPIAKVYKPKLTVVRKLLSSKSGVEIPAINVRQFIATLIFLKGFGGILFVFGSRFGSLLLVRARSLSFGMKTSWKESFSVILGSDQVKSGKPSPYFPIGIAIEILIDATAQGRVADWTFAISMGLACGVFIYVSINHLLSKGYVPHNPTRVDSAYLKFLAVLLGVGVISVVMAWDT</sequence>
<feature type="transmembrane region" description="Helical" evidence="5">
    <location>
        <begin position="255"/>
        <end position="274"/>
    </location>
</feature>
<evidence type="ECO:0000256" key="1">
    <source>
        <dbReference type="ARBA" id="ARBA00004141"/>
    </source>
</evidence>
<dbReference type="Pfam" id="PF05514">
    <property type="entry name" value="HR_lesion"/>
    <property type="match status" value="1"/>
</dbReference>
<comment type="subcellular location">
    <subcellularLocation>
        <location evidence="1">Membrane</location>
        <topology evidence="1">Multi-pass membrane protein</topology>
    </subcellularLocation>
</comment>
<protein>
    <submittedName>
        <fullName evidence="6">Uncharacterized protein</fullName>
    </submittedName>
</protein>
<keyword evidence="4 5" id="KW-0472">Membrane</keyword>
<dbReference type="PANTHER" id="PTHR11040:SF217">
    <property type="entry name" value="ZINC TRANSPORTER 11"/>
    <property type="match status" value="1"/>
</dbReference>
<name>A0AAN9IY55_CROPI</name>
<dbReference type="InterPro" id="IPR003689">
    <property type="entry name" value="ZIP"/>
</dbReference>
<dbReference type="GO" id="GO:0005385">
    <property type="term" value="F:zinc ion transmembrane transporter activity"/>
    <property type="evidence" value="ECO:0007669"/>
    <property type="project" value="TreeGrafter"/>
</dbReference>
<evidence type="ECO:0000313" key="6">
    <source>
        <dbReference type="EMBL" id="KAK7288548.1"/>
    </source>
</evidence>
<evidence type="ECO:0000313" key="7">
    <source>
        <dbReference type="Proteomes" id="UP001372338"/>
    </source>
</evidence>
<feature type="transmembrane region" description="Helical" evidence="5">
    <location>
        <begin position="60"/>
        <end position="85"/>
    </location>
</feature>
<dbReference type="AlphaFoldDB" id="A0AAN9IY55"/>
<proteinExistence type="predicted"/>
<evidence type="ECO:0000256" key="3">
    <source>
        <dbReference type="ARBA" id="ARBA00022989"/>
    </source>
</evidence>
<evidence type="ECO:0000256" key="2">
    <source>
        <dbReference type="ARBA" id="ARBA00022692"/>
    </source>
</evidence>
<evidence type="ECO:0000256" key="4">
    <source>
        <dbReference type="ARBA" id="ARBA00023136"/>
    </source>
</evidence>
<dbReference type="PANTHER" id="PTHR11040">
    <property type="entry name" value="ZINC/IRON TRANSPORTER"/>
    <property type="match status" value="1"/>
</dbReference>
<organism evidence="6 7">
    <name type="scientific">Crotalaria pallida</name>
    <name type="common">Smooth rattlebox</name>
    <name type="synonym">Crotalaria striata</name>
    <dbReference type="NCBI Taxonomy" id="3830"/>
    <lineage>
        <taxon>Eukaryota</taxon>
        <taxon>Viridiplantae</taxon>
        <taxon>Streptophyta</taxon>
        <taxon>Embryophyta</taxon>
        <taxon>Tracheophyta</taxon>
        <taxon>Spermatophyta</taxon>
        <taxon>Magnoliopsida</taxon>
        <taxon>eudicotyledons</taxon>
        <taxon>Gunneridae</taxon>
        <taxon>Pentapetalae</taxon>
        <taxon>rosids</taxon>
        <taxon>fabids</taxon>
        <taxon>Fabales</taxon>
        <taxon>Fabaceae</taxon>
        <taxon>Papilionoideae</taxon>
        <taxon>50 kb inversion clade</taxon>
        <taxon>genistoids sensu lato</taxon>
        <taxon>core genistoids</taxon>
        <taxon>Crotalarieae</taxon>
        <taxon>Crotalaria</taxon>
    </lineage>
</organism>
<feature type="transmembrane region" description="Helical" evidence="5">
    <location>
        <begin position="30"/>
        <end position="48"/>
    </location>
</feature>
<evidence type="ECO:0000256" key="5">
    <source>
        <dbReference type="SAM" id="Phobius"/>
    </source>
</evidence>
<accession>A0AAN9IY55</accession>
<reference evidence="6 7" key="1">
    <citation type="submission" date="2024-01" db="EMBL/GenBank/DDBJ databases">
        <title>The genomes of 5 underutilized Papilionoideae crops provide insights into root nodulation and disease resistanc.</title>
        <authorList>
            <person name="Yuan L."/>
        </authorList>
    </citation>
    <scope>NUCLEOTIDE SEQUENCE [LARGE SCALE GENOMIC DNA]</scope>
    <source>
        <strain evidence="6">ZHUSHIDOU_FW_LH</strain>
        <tissue evidence="6">Leaf</tissue>
    </source>
</reference>
<dbReference type="GO" id="GO:0016020">
    <property type="term" value="C:membrane"/>
    <property type="evidence" value="ECO:0007669"/>
    <property type="project" value="UniProtKB-SubCell"/>
</dbReference>
<keyword evidence="3 5" id="KW-1133">Transmembrane helix</keyword>
<dbReference type="InterPro" id="IPR008637">
    <property type="entry name" value="HR_lesion"/>
</dbReference>
<feature type="transmembrane region" description="Helical" evidence="5">
    <location>
        <begin position="134"/>
        <end position="161"/>
    </location>
</feature>